<reference evidence="3 4" key="1">
    <citation type="submission" date="2021-03" db="EMBL/GenBank/DDBJ databases">
        <authorList>
            <person name="King G.J."/>
            <person name="Bancroft I."/>
            <person name="Baten A."/>
            <person name="Bloomfield J."/>
            <person name="Borpatragohain P."/>
            <person name="He Z."/>
            <person name="Irish N."/>
            <person name="Irwin J."/>
            <person name="Liu K."/>
            <person name="Mauleon R.P."/>
            <person name="Moore J."/>
            <person name="Morris R."/>
            <person name="Ostergaard L."/>
            <person name="Wang B."/>
            <person name="Wells R."/>
        </authorList>
    </citation>
    <scope>NUCLEOTIDE SEQUENCE [LARGE SCALE GENOMIC DNA]</scope>
    <source>
        <strain evidence="3">R-o-18</strain>
        <tissue evidence="3">Leaf</tissue>
    </source>
</reference>
<evidence type="ECO:0000313" key="3">
    <source>
        <dbReference type="EMBL" id="KAG5378209.1"/>
    </source>
</evidence>
<evidence type="ECO:0000256" key="2">
    <source>
        <dbReference type="SAM" id="Phobius"/>
    </source>
</evidence>
<dbReference type="InterPro" id="IPR053319">
    <property type="entry name" value="OEP61"/>
</dbReference>
<keyword evidence="2" id="KW-0812">Transmembrane</keyword>
<feature type="non-terminal residue" evidence="3">
    <location>
        <position position="147"/>
    </location>
</feature>
<keyword evidence="2" id="KW-0472">Membrane</keyword>
<feature type="region of interest" description="Disordered" evidence="1">
    <location>
        <begin position="68"/>
        <end position="87"/>
    </location>
</feature>
<organism evidence="3 4">
    <name type="scientific">Brassica rapa subsp. trilocularis</name>
    <dbReference type="NCBI Taxonomy" id="1813537"/>
    <lineage>
        <taxon>Eukaryota</taxon>
        <taxon>Viridiplantae</taxon>
        <taxon>Streptophyta</taxon>
        <taxon>Embryophyta</taxon>
        <taxon>Tracheophyta</taxon>
        <taxon>Spermatophyta</taxon>
        <taxon>Magnoliopsida</taxon>
        <taxon>eudicotyledons</taxon>
        <taxon>Gunneridae</taxon>
        <taxon>Pentapetalae</taxon>
        <taxon>rosids</taxon>
        <taxon>malvids</taxon>
        <taxon>Brassicales</taxon>
        <taxon>Brassicaceae</taxon>
        <taxon>Brassiceae</taxon>
        <taxon>Brassica</taxon>
    </lineage>
</organism>
<proteinExistence type="predicted"/>
<dbReference type="Proteomes" id="UP000823674">
    <property type="component" value="Chromosome A07"/>
</dbReference>
<dbReference type="EMBL" id="JADBGQ010000009">
    <property type="protein sequence ID" value="KAG5378209.1"/>
    <property type="molecule type" value="Genomic_DNA"/>
</dbReference>
<feature type="transmembrane region" description="Helical" evidence="2">
    <location>
        <begin position="121"/>
        <end position="140"/>
    </location>
</feature>
<keyword evidence="2" id="KW-1133">Transmembrane helix</keyword>
<dbReference type="PANTHER" id="PTHR48433">
    <property type="entry name" value="OUTER ENVELOPE PROTEIN 61-LIKE"/>
    <property type="match status" value="1"/>
</dbReference>
<accession>A0ABQ7KXZ2</accession>
<evidence type="ECO:0000256" key="1">
    <source>
        <dbReference type="SAM" id="MobiDB-lite"/>
    </source>
</evidence>
<keyword evidence="4" id="KW-1185">Reference proteome</keyword>
<gene>
    <name evidence="3" type="primary">A07g502380.1_BraROA</name>
    <name evidence="3" type="ORF">IGI04_026051</name>
</gene>
<sequence>MPSSMKANAPGESSSFVALRSGLETSVASAPPADLQEQMRNQMKDPTMRQMFTSMIKNINPEMMASMSKQLGTKLSQEDDAKTQEAMASLSPEALEKMLKETKQMMAQTGIEKAKKAKKWLLGKGGLIFAICMFILAMILHRLGYIG</sequence>
<comment type="caution">
    <text evidence="3">The sequence shown here is derived from an EMBL/GenBank/DDBJ whole genome shotgun (WGS) entry which is preliminary data.</text>
</comment>
<dbReference type="PANTHER" id="PTHR48433:SF1">
    <property type="entry name" value="OUTER ENVELOPE PROTEIN 61-LIKE"/>
    <property type="match status" value="1"/>
</dbReference>
<protein>
    <submittedName>
        <fullName evidence="3">Uncharacterized protein</fullName>
    </submittedName>
</protein>
<name>A0ABQ7KXZ2_BRACM</name>
<evidence type="ECO:0000313" key="4">
    <source>
        <dbReference type="Proteomes" id="UP000823674"/>
    </source>
</evidence>